<dbReference type="AlphaFoldDB" id="A0A6N9YFE5"/>
<reference evidence="2 3" key="1">
    <citation type="submission" date="2020-02" db="EMBL/GenBank/DDBJ databases">
        <authorList>
            <person name="Li X.-J."/>
            <person name="Feng X.-M."/>
        </authorList>
    </citation>
    <scope>NUCLEOTIDE SEQUENCE [LARGE SCALE GENOMIC DNA]</scope>
    <source>
        <strain evidence="2 3">CGMCC 4.7225</strain>
    </source>
</reference>
<dbReference type="EMBL" id="JAAGOB010000001">
    <property type="protein sequence ID" value="NED93726.1"/>
    <property type="molecule type" value="Genomic_DNA"/>
</dbReference>
<protein>
    <submittedName>
        <fullName evidence="2">Uncharacterized protein</fullName>
    </submittedName>
</protein>
<feature type="compositionally biased region" description="Low complexity" evidence="1">
    <location>
        <begin position="657"/>
        <end position="676"/>
    </location>
</feature>
<name>A0A6N9YFE5_9ACTN</name>
<feature type="region of interest" description="Disordered" evidence="1">
    <location>
        <begin position="531"/>
        <end position="600"/>
    </location>
</feature>
<feature type="compositionally biased region" description="Low complexity" evidence="1">
    <location>
        <begin position="394"/>
        <end position="406"/>
    </location>
</feature>
<gene>
    <name evidence="2" type="ORF">G1H11_00165</name>
</gene>
<keyword evidence="3" id="KW-1185">Reference proteome</keyword>
<feature type="compositionally biased region" description="Basic and acidic residues" evidence="1">
    <location>
        <begin position="833"/>
        <end position="846"/>
    </location>
</feature>
<dbReference type="Proteomes" id="UP000469185">
    <property type="component" value="Unassembled WGS sequence"/>
</dbReference>
<proteinExistence type="predicted"/>
<dbReference type="RefSeq" id="WP_163814948.1">
    <property type="nucleotide sequence ID" value="NZ_JAAGOB010000001.1"/>
</dbReference>
<evidence type="ECO:0000313" key="2">
    <source>
        <dbReference type="EMBL" id="NED93726.1"/>
    </source>
</evidence>
<accession>A0A6N9YFE5</accession>
<feature type="region of interest" description="Disordered" evidence="1">
    <location>
        <begin position="657"/>
        <end position="679"/>
    </location>
</feature>
<feature type="region of interest" description="Disordered" evidence="1">
    <location>
        <begin position="163"/>
        <end position="245"/>
    </location>
</feature>
<feature type="compositionally biased region" description="Low complexity" evidence="1">
    <location>
        <begin position="567"/>
        <end position="578"/>
    </location>
</feature>
<feature type="region of interest" description="Disordered" evidence="1">
    <location>
        <begin position="762"/>
        <end position="860"/>
    </location>
</feature>
<evidence type="ECO:0000256" key="1">
    <source>
        <dbReference type="SAM" id="MobiDB-lite"/>
    </source>
</evidence>
<feature type="compositionally biased region" description="Low complexity" evidence="1">
    <location>
        <begin position="205"/>
        <end position="215"/>
    </location>
</feature>
<comment type="caution">
    <text evidence="2">The sequence shown here is derived from an EMBL/GenBank/DDBJ whole genome shotgun (WGS) entry which is preliminary data.</text>
</comment>
<feature type="compositionally biased region" description="Gly residues" evidence="1">
    <location>
        <begin position="216"/>
        <end position="228"/>
    </location>
</feature>
<evidence type="ECO:0000313" key="3">
    <source>
        <dbReference type="Proteomes" id="UP000469185"/>
    </source>
</evidence>
<organism evidence="2 3">
    <name type="scientific">Phytoactinopolyspora alkaliphila</name>
    <dbReference type="NCBI Taxonomy" id="1783498"/>
    <lineage>
        <taxon>Bacteria</taxon>
        <taxon>Bacillati</taxon>
        <taxon>Actinomycetota</taxon>
        <taxon>Actinomycetes</taxon>
        <taxon>Jiangellales</taxon>
        <taxon>Jiangellaceae</taxon>
        <taxon>Phytoactinopolyspora</taxon>
    </lineage>
</organism>
<feature type="region of interest" description="Disordered" evidence="1">
    <location>
        <begin position="381"/>
        <end position="419"/>
    </location>
</feature>
<sequence length="920" mass="93160">MTATERSSNPAAPGGDERSVLGRAVAARYRPAPRARGASMRAGLGDVAVGSGTMAATVGRSGAVRRALAVLGRSAVGSTIAGADGAPVVRPPRWWLPSFEPADGTAAALPGGVTPPGLPRVVRRVPTQSSPGPGGFANRLAPTAVPMRLPHEVAAAGSMFSAKDVRRRTAPRPSADAAGPAPVPVPTEPSHVGEERPQASRKRVPAGGERPPAGGERPGAGGKYGTGPPGFRPAAATPGGGSTPRAIPAGGSMSGGDAGGGSVVRRAQVSGSVVRRAQVSGSVPGRAAARDVTYGASRPFVPAWTFPRNAIHRRVRERPTVAGWAPVAGRVPAAPVSRSARRGEAGLDQVPGVWPAAWARTGTPGPTLGLVRRRQIEQAVNTAAAARPEDTRRGAAPASARRGAVAVRRDVPPTGGDAALARRGAVPARGEVPPVRGDSALSGGDAVPARPDVAPAGRDGACVVSGQASGMVGDPAPVAAVGRIPVASAGSLPATISRVAEPVGPAAPGGPVGRAARPGWLVGGMRVRRSRPVGVGDDAPHIPAPPISGDVPVPEATPGAETRRRPATAPGAPPRSGRYLSPSGSPRIDAPARAGVPGGRDLHTFPTTSLWPAAGARRLAVSPPVRRRQMMIPRRPADETAVRHLLAAIPASRIGRPARIGRRPPASADVRPAGAHGEARARAHGRSHGHAHGHAPVRTGPAAHVLFRIAVAAPGFHGTAVATPATLRTAVAAPVMLRTLVAAPSPRLPDVRAVAVAPPRGVAPGLGSQSPPIAGSRLTPPASGPVHERASGSPLAQVPAAGTTRRAGSWPGTNSSLGDGLSLPRNSSLGDSPARDGVVRRSHVTDEVPSAQLWNGDDPAAPRYVDGEWDADLPAPTSPGESVLGSDDLESIVERVIERIEQRVLDELERRGRRGMPGVL</sequence>